<protein>
    <recommendedName>
        <fullName evidence="4">P-loop containing nucleoside triphosphate hydrolase protein</fullName>
    </recommendedName>
</protein>
<dbReference type="InterPro" id="IPR027417">
    <property type="entry name" value="P-loop_NTPase"/>
</dbReference>
<gene>
    <name evidence="2" type="ORF">GJ744_011035</name>
</gene>
<evidence type="ECO:0008006" key="4">
    <source>
        <dbReference type="Google" id="ProtNLM"/>
    </source>
</evidence>
<name>A0A8H7E526_9EURO</name>
<proteinExistence type="predicted"/>
<accession>A0A8H7E526</accession>
<dbReference type="OrthoDB" id="2405944at2759"/>
<dbReference type="PANTHER" id="PTHR48419">
    <property type="entry name" value="SULFOTRANSFERASE DOMAIN-CONTAINING PROTEIN"/>
    <property type="match status" value="1"/>
</dbReference>
<comment type="caution">
    <text evidence="2">The sequence shown here is derived from an EMBL/GenBank/DDBJ whole genome shotgun (WGS) entry which is preliminary data.</text>
</comment>
<feature type="region of interest" description="Disordered" evidence="1">
    <location>
        <begin position="159"/>
        <end position="186"/>
    </location>
</feature>
<dbReference type="Gene3D" id="3.40.50.300">
    <property type="entry name" value="P-loop containing nucleotide triphosphate hydrolases"/>
    <property type="match status" value="1"/>
</dbReference>
<organism evidence="2 3">
    <name type="scientific">Endocarpon pusillum</name>
    <dbReference type="NCBI Taxonomy" id="364733"/>
    <lineage>
        <taxon>Eukaryota</taxon>
        <taxon>Fungi</taxon>
        <taxon>Dikarya</taxon>
        <taxon>Ascomycota</taxon>
        <taxon>Pezizomycotina</taxon>
        <taxon>Eurotiomycetes</taxon>
        <taxon>Chaetothyriomycetidae</taxon>
        <taxon>Verrucariales</taxon>
        <taxon>Verrucariaceae</taxon>
        <taxon>Endocarpon</taxon>
    </lineage>
</organism>
<sequence>MFMRRSTNNTSQNFLIKITVWGLEPTPPERVTPYININAVPLDFTKPILEAFWTSQYGICSSFERVFMTRRDTLECIHEPFGDAFYYGPERLSSRFEDDMKAREESGFSQTTYQTVFDSIERRACKGKRIFIKDIIHYLVPPDGKPASIAPSLQRIKRGVGTTGETPPTTNGRKEPNGQALGPWPTEAEPGNPTVVPTEMLAKFHFTFLIRDPHSSIPSYYRCTVPPLDEVTGFHEFYPSEAGYDEVRRVFDYLRKSGLVRPLGGTTDDSIKYELTGLSTAAGKHHANVSEAGGVEICVVDADDLLDDPASIIQAYCKSVGIQYEPGMLWWGSEEHQACAKEAFEKWKGFHEDALDSQELKPRTKERKVKSELEWDAEWKDKYGAKAAKVIRETVDKNMNDFLYMKQFALKG</sequence>
<dbReference type="Proteomes" id="UP000606974">
    <property type="component" value="Unassembled WGS sequence"/>
</dbReference>
<dbReference type="SUPFAM" id="SSF52540">
    <property type="entry name" value="P-loop containing nucleoside triphosphate hydrolases"/>
    <property type="match status" value="1"/>
</dbReference>
<dbReference type="AlphaFoldDB" id="A0A8H7E526"/>
<dbReference type="InterPro" id="IPR053226">
    <property type="entry name" value="Pyrrolopyrazine_biosynth_F"/>
</dbReference>
<evidence type="ECO:0000313" key="3">
    <source>
        <dbReference type="Proteomes" id="UP000606974"/>
    </source>
</evidence>
<dbReference type="PANTHER" id="PTHR48419:SF1">
    <property type="entry name" value="SULFOTRANSFERASE DOMAIN-CONTAINING PROTEIN"/>
    <property type="match status" value="1"/>
</dbReference>
<evidence type="ECO:0000256" key="1">
    <source>
        <dbReference type="SAM" id="MobiDB-lite"/>
    </source>
</evidence>
<dbReference type="EMBL" id="JAACFV010000076">
    <property type="protein sequence ID" value="KAF7507011.1"/>
    <property type="molecule type" value="Genomic_DNA"/>
</dbReference>
<keyword evidence="3" id="KW-1185">Reference proteome</keyword>
<dbReference type="Pfam" id="PF19798">
    <property type="entry name" value="Sulfotransfer_5"/>
    <property type="match status" value="1"/>
</dbReference>
<reference evidence="2" key="1">
    <citation type="submission" date="2020-02" db="EMBL/GenBank/DDBJ databases">
        <authorList>
            <person name="Palmer J.M."/>
        </authorList>
    </citation>
    <scope>NUCLEOTIDE SEQUENCE</scope>
    <source>
        <strain evidence="2">EPUS1.4</strain>
        <tissue evidence="2">Thallus</tissue>
    </source>
</reference>
<evidence type="ECO:0000313" key="2">
    <source>
        <dbReference type="EMBL" id="KAF7507011.1"/>
    </source>
</evidence>